<evidence type="ECO:0000313" key="3">
    <source>
        <dbReference type="Proteomes" id="UP000069443"/>
    </source>
</evidence>
<feature type="region of interest" description="Disordered" evidence="1">
    <location>
        <begin position="22"/>
        <end position="48"/>
    </location>
</feature>
<dbReference type="Proteomes" id="UP000069443">
    <property type="component" value="Unassembled WGS sequence"/>
</dbReference>
<keyword evidence="2" id="KW-0378">Hydrolase</keyword>
<dbReference type="EMBL" id="BCSY01000053">
    <property type="protein sequence ID" value="GAS96521.1"/>
    <property type="molecule type" value="Genomic_DNA"/>
</dbReference>
<reference evidence="3" key="2">
    <citation type="submission" date="2016-02" db="EMBL/GenBank/DDBJ databases">
        <title>Draft genome sequence of five rapidly growing Mycobacterium species.</title>
        <authorList>
            <person name="Katahira K."/>
            <person name="Gotou Y."/>
            <person name="Iida K."/>
            <person name="Ogura Y."/>
            <person name="Hayashi T."/>
        </authorList>
    </citation>
    <scope>NUCLEOTIDE SEQUENCE [LARGE SCALE GENOMIC DNA]</scope>
    <source>
        <strain evidence="3">JCM15298</strain>
    </source>
</reference>
<comment type="caution">
    <text evidence="2">The sequence shown here is derived from an EMBL/GenBank/DDBJ whole genome shotgun (WGS) entry which is preliminary data.</text>
</comment>
<reference evidence="3" key="1">
    <citation type="journal article" date="2016" name="Genome Announc.">
        <title>Draft Genome Sequences of Five Rapidly Growing Mycobacterium Species, M. thermoresistibile, M. fortuitum subsp. acetamidolyticum, M. canariasense, M. brisbanense, and M. novocastrense.</title>
        <authorList>
            <person name="Katahira K."/>
            <person name="Ogura Y."/>
            <person name="Gotoh Y."/>
            <person name="Hayashi T."/>
        </authorList>
    </citation>
    <scope>NUCLEOTIDE SEQUENCE [LARGE SCALE GENOMIC DNA]</scope>
    <source>
        <strain evidence="3">JCM15298</strain>
    </source>
</reference>
<gene>
    <name evidence="2" type="ORF">RMCC_3487</name>
</gene>
<proteinExistence type="predicted"/>
<sequence length="91" mass="10131">MQRKKYDTSNQTFGTPPVIRVSRPVAQSGGRRTRLPLSQPEQRTGTDMSHVMILVTKDPRGGFDVLESDRQSGLPAGMNNAESLLWKVYGK</sequence>
<protein>
    <submittedName>
        <fullName evidence="2">CDP-diacylglycerol phosphotidylhydrolase</fullName>
    </submittedName>
</protein>
<accession>A0A100WE32</accession>
<organism evidence="2 3">
    <name type="scientific">Mycolicibacterium canariasense</name>
    <name type="common">Mycobacterium canariasense</name>
    <dbReference type="NCBI Taxonomy" id="228230"/>
    <lineage>
        <taxon>Bacteria</taxon>
        <taxon>Bacillati</taxon>
        <taxon>Actinomycetota</taxon>
        <taxon>Actinomycetes</taxon>
        <taxon>Mycobacteriales</taxon>
        <taxon>Mycobacteriaceae</taxon>
        <taxon>Mycolicibacterium</taxon>
    </lineage>
</organism>
<keyword evidence="3" id="KW-1185">Reference proteome</keyword>
<name>A0A100WE32_MYCCR</name>
<evidence type="ECO:0000313" key="2">
    <source>
        <dbReference type="EMBL" id="GAS96521.1"/>
    </source>
</evidence>
<evidence type="ECO:0000256" key="1">
    <source>
        <dbReference type="SAM" id="MobiDB-lite"/>
    </source>
</evidence>
<dbReference type="GO" id="GO:0016787">
    <property type="term" value="F:hydrolase activity"/>
    <property type="evidence" value="ECO:0007669"/>
    <property type="project" value="UniProtKB-KW"/>
</dbReference>
<dbReference type="AlphaFoldDB" id="A0A100WE32"/>